<keyword evidence="1" id="KW-0472">Membrane</keyword>
<feature type="domain" description="RCK C-terminal" evidence="2">
    <location>
        <begin position="136"/>
        <end position="221"/>
    </location>
</feature>
<sequence>MNLVFMLLYFIIIVLVIEISVTLLKSTGLKSTVARFQVISMLTGTGFTTDESKSIIDHPVRRKISMFLILFGAFSLAVIISSISTLLTDDLRLMELSIIIGILVVLTVLVKAPFLNNRISNKMHSEMYNHYELWEHPIEEVLFLEDEDVVMEIDIYEDSEFIDVKAIDVISHGADINILFIGRGEVKIRKELYEYKIKLGDNLFLYGNKKEIEDTFSKEIEVMKKKESTSD</sequence>
<dbReference type="PROSITE" id="PS51202">
    <property type="entry name" value="RCK_C"/>
    <property type="match status" value="1"/>
</dbReference>
<dbReference type="OrthoDB" id="369355at2"/>
<feature type="transmembrane region" description="Helical" evidence="1">
    <location>
        <begin position="6"/>
        <end position="24"/>
    </location>
</feature>
<dbReference type="RefSeq" id="WP_063234975.1">
    <property type="nucleotide sequence ID" value="NZ_BCVO01000018.1"/>
</dbReference>
<feature type="transmembrane region" description="Helical" evidence="1">
    <location>
        <begin position="67"/>
        <end position="87"/>
    </location>
</feature>
<feature type="transmembrane region" description="Helical" evidence="1">
    <location>
        <begin position="93"/>
        <end position="114"/>
    </location>
</feature>
<evidence type="ECO:0000256" key="1">
    <source>
        <dbReference type="SAM" id="Phobius"/>
    </source>
</evidence>
<evidence type="ECO:0000313" key="3">
    <source>
        <dbReference type="EMBL" id="ASS97407.1"/>
    </source>
</evidence>
<keyword evidence="1" id="KW-1133">Transmembrane helix</keyword>
<dbReference type="GO" id="GO:0006813">
    <property type="term" value="P:potassium ion transport"/>
    <property type="evidence" value="ECO:0007669"/>
    <property type="project" value="InterPro"/>
</dbReference>
<dbReference type="EMBL" id="CP017704">
    <property type="protein sequence ID" value="ASS97407.1"/>
    <property type="molecule type" value="Genomic_DNA"/>
</dbReference>
<evidence type="ECO:0000313" key="4">
    <source>
        <dbReference type="Proteomes" id="UP000214618"/>
    </source>
</evidence>
<gene>
    <name evidence="3" type="ORF">BS1321_15345</name>
</gene>
<accession>A0A223EQ51</accession>
<dbReference type="GO" id="GO:0008324">
    <property type="term" value="F:monoatomic cation transmembrane transporter activity"/>
    <property type="evidence" value="ECO:0007669"/>
    <property type="project" value="InterPro"/>
</dbReference>
<dbReference type="SUPFAM" id="SSF116726">
    <property type="entry name" value="TrkA C-terminal domain-like"/>
    <property type="match status" value="1"/>
</dbReference>
<dbReference type="InterPro" id="IPR006037">
    <property type="entry name" value="RCK_C"/>
</dbReference>
<proteinExistence type="predicted"/>
<name>A0A223EQ51_9BACI</name>
<dbReference type="InterPro" id="IPR036721">
    <property type="entry name" value="RCK_C_sf"/>
</dbReference>
<keyword evidence="1" id="KW-0812">Transmembrane</keyword>
<protein>
    <recommendedName>
        <fullName evidence="2">RCK C-terminal domain-containing protein</fullName>
    </recommendedName>
</protein>
<dbReference type="Proteomes" id="UP000214618">
    <property type="component" value="Chromosome"/>
</dbReference>
<reference evidence="3 4" key="1">
    <citation type="submission" date="2016-10" db="EMBL/GenBank/DDBJ databases">
        <title>The whole genome sequencing and assembly of Bacillus simplex DSM 1321 strain.</title>
        <authorList>
            <person name="Park M.-K."/>
            <person name="Lee Y.-J."/>
            <person name="Yi H."/>
            <person name="Bahn Y.-S."/>
            <person name="Kim J.F."/>
            <person name="Lee D.-W."/>
        </authorList>
    </citation>
    <scope>NUCLEOTIDE SEQUENCE [LARGE SCALE GENOMIC DNA]</scope>
    <source>
        <strain evidence="3 4">DSM 1321</strain>
    </source>
</reference>
<evidence type="ECO:0000259" key="2">
    <source>
        <dbReference type="PROSITE" id="PS51202"/>
    </source>
</evidence>
<dbReference type="GeneID" id="56474135"/>
<dbReference type="AlphaFoldDB" id="A0A223EQ51"/>
<organism evidence="3 4">
    <name type="scientific">Peribacillus simplex NBRC 15720 = DSM 1321</name>
    <dbReference type="NCBI Taxonomy" id="1349754"/>
    <lineage>
        <taxon>Bacteria</taxon>
        <taxon>Bacillati</taxon>
        <taxon>Bacillota</taxon>
        <taxon>Bacilli</taxon>
        <taxon>Bacillales</taxon>
        <taxon>Bacillaceae</taxon>
        <taxon>Peribacillus</taxon>
    </lineage>
</organism>